<evidence type="ECO:0000313" key="7">
    <source>
        <dbReference type="Proteomes" id="UP000217257"/>
    </source>
</evidence>
<dbReference type="PANTHER" id="PTHR30537">
    <property type="entry name" value="HTH-TYPE TRANSCRIPTIONAL REGULATOR"/>
    <property type="match status" value="1"/>
</dbReference>
<organism evidence="6 7">
    <name type="scientific">Cystobacter fuscus</name>
    <dbReference type="NCBI Taxonomy" id="43"/>
    <lineage>
        <taxon>Bacteria</taxon>
        <taxon>Pseudomonadati</taxon>
        <taxon>Myxococcota</taxon>
        <taxon>Myxococcia</taxon>
        <taxon>Myxococcales</taxon>
        <taxon>Cystobacterineae</taxon>
        <taxon>Archangiaceae</taxon>
        <taxon>Cystobacter</taxon>
    </lineage>
</organism>
<dbReference type="PROSITE" id="PS50931">
    <property type="entry name" value="HTH_LYSR"/>
    <property type="match status" value="1"/>
</dbReference>
<evidence type="ECO:0000256" key="1">
    <source>
        <dbReference type="ARBA" id="ARBA00009437"/>
    </source>
</evidence>
<proteinExistence type="inferred from homology"/>
<dbReference type="EMBL" id="CP022098">
    <property type="protein sequence ID" value="ATB39567.1"/>
    <property type="molecule type" value="Genomic_DNA"/>
</dbReference>
<comment type="similarity">
    <text evidence="1">Belongs to the LysR transcriptional regulatory family.</text>
</comment>
<dbReference type="GO" id="GO:0043565">
    <property type="term" value="F:sequence-specific DNA binding"/>
    <property type="evidence" value="ECO:0007669"/>
    <property type="project" value="TreeGrafter"/>
</dbReference>
<dbReference type="SUPFAM" id="SSF53850">
    <property type="entry name" value="Periplasmic binding protein-like II"/>
    <property type="match status" value="1"/>
</dbReference>
<dbReference type="Gene3D" id="1.10.10.10">
    <property type="entry name" value="Winged helix-like DNA-binding domain superfamily/Winged helix DNA-binding domain"/>
    <property type="match status" value="1"/>
</dbReference>
<dbReference type="GO" id="GO:0003700">
    <property type="term" value="F:DNA-binding transcription factor activity"/>
    <property type="evidence" value="ECO:0007669"/>
    <property type="project" value="InterPro"/>
</dbReference>
<evidence type="ECO:0000256" key="4">
    <source>
        <dbReference type="ARBA" id="ARBA00023163"/>
    </source>
</evidence>
<keyword evidence="2" id="KW-0805">Transcription regulation</keyword>
<dbReference type="KEGG" id="cfus:CYFUS_005011"/>
<dbReference type="CDD" id="cd08422">
    <property type="entry name" value="PBP2_CrgA_like"/>
    <property type="match status" value="1"/>
</dbReference>
<dbReference type="GO" id="GO:0006351">
    <property type="term" value="P:DNA-templated transcription"/>
    <property type="evidence" value="ECO:0007669"/>
    <property type="project" value="TreeGrafter"/>
</dbReference>
<gene>
    <name evidence="6" type="ORF">CYFUS_005011</name>
</gene>
<evidence type="ECO:0000256" key="3">
    <source>
        <dbReference type="ARBA" id="ARBA00023125"/>
    </source>
</evidence>
<dbReference type="AlphaFoldDB" id="A0A250J7Q8"/>
<sequence length="312" mass="33805">MDLNAALVFVHVVNSGSFTGAARALGIPVSTVSDRVAALEASFGSSLLTRTTRTLKLTDVGREFFTKAEAAVNALLRAGEEASQAQKSPTGVLRMTGPNDFATREIAESIAEYRARFPGVRVETHFSNRAVDLIAEGFDIAIRGGHLDDSSLIAKRVGAGCQVLVASPAYLRGAPALDAPRELSRHPRIGFLPSPRNGAEPLWVLQTAEGKTTRVKPELTNTSTSFALLIALAKAGEGIALLPENLIQDELEEGALLRVLPEWSTARAPVHLVYLRHRFASPKIQQMLPILERRLRALLTPRPERRGRLPSE</sequence>
<dbReference type="SUPFAM" id="SSF46785">
    <property type="entry name" value="Winged helix' DNA-binding domain"/>
    <property type="match status" value="1"/>
</dbReference>
<keyword evidence="3" id="KW-0238">DNA-binding</keyword>
<dbReference type="RefSeq" id="WP_232536781.1">
    <property type="nucleotide sequence ID" value="NZ_CP022098.1"/>
</dbReference>
<dbReference type="Gene3D" id="3.40.190.290">
    <property type="match status" value="1"/>
</dbReference>
<dbReference type="InterPro" id="IPR036390">
    <property type="entry name" value="WH_DNA-bd_sf"/>
</dbReference>
<dbReference type="PANTHER" id="PTHR30537:SF5">
    <property type="entry name" value="HTH-TYPE TRANSCRIPTIONAL ACTIVATOR TTDR-RELATED"/>
    <property type="match status" value="1"/>
</dbReference>
<dbReference type="InterPro" id="IPR036388">
    <property type="entry name" value="WH-like_DNA-bd_sf"/>
</dbReference>
<dbReference type="InterPro" id="IPR058163">
    <property type="entry name" value="LysR-type_TF_proteobact-type"/>
</dbReference>
<evidence type="ECO:0000313" key="6">
    <source>
        <dbReference type="EMBL" id="ATB39567.1"/>
    </source>
</evidence>
<dbReference type="Proteomes" id="UP000217257">
    <property type="component" value="Chromosome"/>
</dbReference>
<reference evidence="6 7" key="1">
    <citation type="submission" date="2017-06" db="EMBL/GenBank/DDBJ databases">
        <title>Sequencing and comparative analysis of myxobacterial genomes.</title>
        <authorList>
            <person name="Rupp O."/>
            <person name="Goesmann A."/>
            <person name="Sogaard-Andersen L."/>
        </authorList>
    </citation>
    <scope>NUCLEOTIDE SEQUENCE [LARGE SCALE GENOMIC DNA]</scope>
    <source>
        <strain evidence="6 7">DSM 52655</strain>
    </source>
</reference>
<dbReference type="Pfam" id="PF03466">
    <property type="entry name" value="LysR_substrate"/>
    <property type="match status" value="1"/>
</dbReference>
<dbReference type="InterPro" id="IPR000847">
    <property type="entry name" value="LysR_HTH_N"/>
</dbReference>
<dbReference type="InterPro" id="IPR005119">
    <property type="entry name" value="LysR_subst-bd"/>
</dbReference>
<evidence type="ECO:0000259" key="5">
    <source>
        <dbReference type="PROSITE" id="PS50931"/>
    </source>
</evidence>
<dbReference type="FunFam" id="1.10.10.10:FF:000001">
    <property type="entry name" value="LysR family transcriptional regulator"/>
    <property type="match status" value="1"/>
</dbReference>
<accession>A0A250J7Q8</accession>
<name>A0A250J7Q8_9BACT</name>
<keyword evidence="4" id="KW-0804">Transcription</keyword>
<protein>
    <submittedName>
        <fullName evidence="6">LysR family transcriptional regulator</fullName>
    </submittedName>
</protein>
<dbReference type="Pfam" id="PF00126">
    <property type="entry name" value="HTH_1"/>
    <property type="match status" value="1"/>
</dbReference>
<feature type="domain" description="HTH lysR-type" evidence="5">
    <location>
        <begin position="1"/>
        <end position="58"/>
    </location>
</feature>
<evidence type="ECO:0000256" key="2">
    <source>
        <dbReference type="ARBA" id="ARBA00023015"/>
    </source>
</evidence>